<keyword evidence="1" id="KW-1133">Transmembrane helix</keyword>
<evidence type="ECO:0000313" key="2">
    <source>
        <dbReference type="EMBL" id="GFE19192.1"/>
    </source>
</evidence>
<feature type="transmembrane region" description="Helical" evidence="1">
    <location>
        <begin position="131"/>
        <end position="153"/>
    </location>
</feature>
<name>A0A640T839_9ACTN</name>
<feature type="transmembrane region" description="Helical" evidence="1">
    <location>
        <begin position="237"/>
        <end position="262"/>
    </location>
</feature>
<comment type="caution">
    <text evidence="2">The sequence shown here is derived from an EMBL/GenBank/DDBJ whole genome shotgun (WGS) entry which is preliminary data.</text>
</comment>
<feature type="transmembrane region" description="Helical" evidence="1">
    <location>
        <begin position="78"/>
        <end position="95"/>
    </location>
</feature>
<evidence type="ECO:0000313" key="3">
    <source>
        <dbReference type="Proteomes" id="UP000430079"/>
    </source>
</evidence>
<evidence type="ECO:0000256" key="1">
    <source>
        <dbReference type="SAM" id="Phobius"/>
    </source>
</evidence>
<sequence length="551" mass="58523">MSDETAWTPEYDRTSETLRWLRDKRRSHRSRRNRDLGVIGYSLVLLAGGYGTTFAYRFAKRLEHAAAHGDALEAIRRTLPAGLVLLALSLVVLAARDALWRGPVIVPGPDAAWLLSQPVDRARVLRPYFRLTAGLAVVAGVLCAVAGGILLHLTGLSSLGTGLASCLPAGLCLPLLAVVLALQVERRTSLGIRVRAWTPYAVLLLVMLVAQTGWAAAGHRLPVLEQVELWSGPWGWAAQPVVHAAGGSAHTWPAAVALLVVLTAAATRYAHTVSATVPTTQLRARAATATTVASVMWSVELRAAKLAVSEALGRDGRESRRRLPMPRSKYLVVMWRDAVALLRAPGRVGSAALWTAAGAATSGLAASLDGRSRVAAVVTALFFGYLAVGQLAESARWEADDLRRSSWSPFRFATLMLHHAIVPAGLGAVLACLAAIPFALKGAAWALLVMPVCALPFAAASIVAAVRGPVRSELLFIGIPTPFGDLSFFVFLFWYAAPLLISVTTLSFALEAVLAHGAGVEALACMVLVSLALTAVLLLGASHLARKLRRH</sequence>
<reference evidence="2 3" key="1">
    <citation type="submission" date="2019-12" db="EMBL/GenBank/DDBJ databases">
        <title>Whole genome shotgun sequence of Streptomyces hygroscopicus subsp. glebosus NBRC 13786.</title>
        <authorList>
            <person name="Ichikawa N."/>
            <person name="Kimura A."/>
            <person name="Kitahashi Y."/>
            <person name="Komaki H."/>
            <person name="Tamura T."/>
        </authorList>
    </citation>
    <scope>NUCLEOTIDE SEQUENCE [LARGE SCALE GENOMIC DNA]</scope>
    <source>
        <strain evidence="2 3">NBRC 13786</strain>
    </source>
</reference>
<dbReference type="RefSeq" id="WP_190144967.1">
    <property type="nucleotide sequence ID" value="NZ_BLIO01000001.1"/>
</dbReference>
<feature type="transmembrane region" description="Helical" evidence="1">
    <location>
        <begin position="36"/>
        <end position="58"/>
    </location>
</feature>
<accession>A0A640T839</accession>
<feature type="transmembrane region" description="Helical" evidence="1">
    <location>
        <begin position="486"/>
        <end position="510"/>
    </location>
</feature>
<protein>
    <submittedName>
        <fullName evidence="2">Uncharacterized protein</fullName>
    </submittedName>
</protein>
<gene>
    <name evidence="2" type="ORF">Sgleb_72390</name>
</gene>
<feature type="transmembrane region" description="Helical" evidence="1">
    <location>
        <begin position="159"/>
        <end position="182"/>
    </location>
</feature>
<organism evidence="2 3">
    <name type="scientific">Streptomyces glebosus</name>
    <dbReference type="NCBI Taxonomy" id="249580"/>
    <lineage>
        <taxon>Bacteria</taxon>
        <taxon>Bacillati</taxon>
        <taxon>Actinomycetota</taxon>
        <taxon>Actinomycetes</taxon>
        <taxon>Kitasatosporales</taxon>
        <taxon>Streptomycetaceae</taxon>
        <taxon>Streptomyces</taxon>
    </lineage>
</organism>
<feature type="transmembrane region" description="Helical" evidence="1">
    <location>
        <begin position="522"/>
        <end position="545"/>
    </location>
</feature>
<dbReference type="Proteomes" id="UP000430079">
    <property type="component" value="Unassembled WGS sequence"/>
</dbReference>
<feature type="transmembrane region" description="Helical" evidence="1">
    <location>
        <begin position="442"/>
        <end position="466"/>
    </location>
</feature>
<keyword evidence="3" id="KW-1185">Reference proteome</keyword>
<feature type="transmembrane region" description="Helical" evidence="1">
    <location>
        <begin position="194"/>
        <end position="217"/>
    </location>
</feature>
<dbReference type="AlphaFoldDB" id="A0A640T839"/>
<proteinExistence type="predicted"/>
<feature type="transmembrane region" description="Helical" evidence="1">
    <location>
        <begin position="412"/>
        <end position="436"/>
    </location>
</feature>
<dbReference type="EMBL" id="BLIO01000001">
    <property type="protein sequence ID" value="GFE19192.1"/>
    <property type="molecule type" value="Genomic_DNA"/>
</dbReference>
<keyword evidence="1" id="KW-0472">Membrane</keyword>
<keyword evidence="1" id="KW-0812">Transmembrane</keyword>